<gene>
    <name evidence="9" type="ORF">DB32_008792</name>
</gene>
<evidence type="ECO:0000256" key="8">
    <source>
        <dbReference type="SAM" id="Phobius"/>
    </source>
</evidence>
<feature type="transmembrane region" description="Helical" evidence="8">
    <location>
        <begin position="18"/>
        <end position="39"/>
    </location>
</feature>
<evidence type="ECO:0000256" key="7">
    <source>
        <dbReference type="RuleBase" id="RU003879"/>
    </source>
</evidence>
<dbReference type="EMBL" id="CP011125">
    <property type="protein sequence ID" value="AKF11643.1"/>
    <property type="molecule type" value="Genomic_DNA"/>
</dbReference>
<comment type="subcellular location">
    <subcellularLocation>
        <location evidence="1">Cell membrane</location>
        <topology evidence="1">Single-pass membrane protein</topology>
    </subcellularLocation>
    <subcellularLocation>
        <location evidence="7">Cell membrane</location>
        <topology evidence="7">Single-pass type II membrane protein</topology>
    </subcellularLocation>
</comment>
<dbReference type="AlphaFoldDB" id="A0A0F6WAK2"/>
<evidence type="ECO:0000256" key="4">
    <source>
        <dbReference type="ARBA" id="ARBA00022692"/>
    </source>
</evidence>
<dbReference type="GO" id="GO:0022857">
    <property type="term" value="F:transmembrane transporter activity"/>
    <property type="evidence" value="ECO:0007669"/>
    <property type="project" value="InterPro"/>
</dbReference>
<reference evidence="9 10" key="1">
    <citation type="submission" date="2015-03" db="EMBL/GenBank/DDBJ databases">
        <title>Genome assembly of Sandaracinus amylolyticus DSM 53668.</title>
        <authorList>
            <person name="Sharma G."/>
            <person name="Subramanian S."/>
        </authorList>
    </citation>
    <scope>NUCLEOTIDE SEQUENCE [LARGE SCALE GENOMIC DNA]</scope>
    <source>
        <strain evidence="9 10">DSM 53668</strain>
    </source>
</reference>
<dbReference type="GO" id="GO:0005886">
    <property type="term" value="C:plasma membrane"/>
    <property type="evidence" value="ECO:0007669"/>
    <property type="project" value="UniProtKB-SubCell"/>
</dbReference>
<evidence type="ECO:0000256" key="2">
    <source>
        <dbReference type="ARBA" id="ARBA00005811"/>
    </source>
</evidence>
<name>A0A0F6WAK2_9BACT</name>
<dbReference type="KEGG" id="samy:DB32_008792"/>
<dbReference type="Pfam" id="PF02472">
    <property type="entry name" value="ExbD"/>
    <property type="match status" value="1"/>
</dbReference>
<comment type="similarity">
    <text evidence="2 7">Belongs to the ExbD/TolR family.</text>
</comment>
<protein>
    <submittedName>
        <fullName evidence="9">Biopolymer transport protein</fullName>
    </submittedName>
</protein>
<keyword evidence="5 8" id="KW-1133">Transmembrane helix</keyword>
<evidence type="ECO:0000256" key="3">
    <source>
        <dbReference type="ARBA" id="ARBA00022475"/>
    </source>
</evidence>
<sequence>MGGGGHGNRKSVDAEVSLMPTIDLLLCCIMFLLVTAVWSRLGRLDVDQRAAAGSAMDAPAVDRIVVYLQIRASGFTLGSTAGEQVEIPSGSGGYDLEGLHARLAERQLAAPDHDDLVVAPDDGVTYEHVIAAVDTAVTAGFTGVTLSDQPPR</sequence>
<keyword evidence="7" id="KW-0653">Protein transport</keyword>
<evidence type="ECO:0000313" key="10">
    <source>
        <dbReference type="Proteomes" id="UP000034883"/>
    </source>
</evidence>
<keyword evidence="10" id="KW-1185">Reference proteome</keyword>
<evidence type="ECO:0000256" key="1">
    <source>
        <dbReference type="ARBA" id="ARBA00004162"/>
    </source>
</evidence>
<keyword evidence="4 7" id="KW-0812">Transmembrane</keyword>
<organism evidence="9 10">
    <name type="scientific">Sandaracinus amylolyticus</name>
    <dbReference type="NCBI Taxonomy" id="927083"/>
    <lineage>
        <taxon>Bacteria</taxon>
        <taxon>Pseudomonadati</taxon>
        <taxon>Myxococcota</taxon>
        <taxon>Polyangia</taxon>
        <taxon>Polyangiales</taxon>
        <taxon>Sandaracinaceae</taxon>
        <taxon>Sandaracinus</taxon>
    </lineage>
</organism>
<dbReference type="InterPro" id="IPR003400">
    <property type="entry name" value="ExbD"/>
</dbReference>
<dbReference type="STRING" id="927083.DB32_008792"/>
<keyword evidence="6 8" id="KW-0472">Membrane</keyword>
<evidence type="ECO:0000256" key="5">
    <source>
        <dbReference type="ARBA" id="ARBA00022989"/>
    </source>
</evidence>
<evidence type="ECO:0000313" key="9">
    <source>
        <dbReference type="EMBL" id="AKF11643.1"/>
    </source>
</evidence>
<keyword evidence="7" id="KW-0813">Transport</keyword>
<evidence type="ECO:0000256" key="6">
    <source>
        <dbReference type="ARBA" id="ARBA00023136"/>
    </source>
</evidence>
<dbReference type="Proteomes" id="UP000034883">
    <property type="component" value="Chromosome"/>
</dbReference>
<dbReference type="GO" id="GO:0015031">
    <property type="term" value="P:protein transport"/>
    <property type="evidence" value="ECO:0007669"/>
    <property type="project" value="UniProtKB-KW"/>
</dbReference>
<keyword evidence="3" id="KW-1003">Cell membrane</keyword>
<accession>A0A0F6WAK2</accession>
<proteinExistence type="inferred from homology"/>